<name>V6LHU2_9EUKA</name>
<gene>
    <name evidence="1" type="ORF">SS50377_16173</name>
    <name evidence="2" type="ORF">SS50377_21087</name>
</gene>
<proteinExistence type="predicted"/>
<dbReference type="AlphaFoldDB" id="V6LHU2"/>
<reference evidence="2" key="2">
    <citation type="submission" date="2020-12" db="EMBL/GenBank/DDBJ databases">
        <title>New Spironucleus salmonicida genome in near-complete chromosomes.</title>
        <authorList>
            <person name="Xu F."/>
            <person name="Kurt Z."/>
            <person name="Jimenez-Gonzalez A."/>
            <person name="Astvaldsson A."/>
            <person name="Andersson J.O."/>
            <person name="Svard S.G."/>
        </authorList>
    </citation>
    <scope>NUCLEOTIDE SEQUENCE</scope>
    <source>
        <strain evidence="2">ATCC 50377</strain>
    </source>
</reference>
<reference evidence="1 2" key="1">
    <citation type="journal article" date="2014" name="PLoS Genet.">
        <title>The Genome of Spironucleus salmonicida Highlights a Fish Pathogen Adapted to Fluctuating Environments.</title>
        <authorList>
            <person name="Xu F."/>
            <person name="Jerlstrom-Hultqvist J."/>
            <person name="Einarsson E."/>
            <person name="Astvaldsson A."/>
            <person name="Svard S.G."/>
            <person name="Andersson J.O."/>
        </authorList>
    </citation>
    <scope>NUCLEOTIDE SEQUENCE</scope>
    <source>
        <strain evidence="2">ATCC 50377</strain>
    </source>
</reference>
<keyword evidence="3" id="KW-1185">Reference proteome</keyword>
<organism evidence="1">
    <name type="scientific">Spironucleus salmonicida</name>
    <dbReference type="NCBI Taxonomy" id="348837"/>
    <lineage>
        <taxon>Eukaryota</taxon>
        <taxon>Metamonada</taxon>
        <taxon>Diplomonadida</taxon>
        <taxon>Hexamitidae</taxon>
        <taxon>Hexamitinae</taxon>
        <taxon>Spironucleus</taxon>
    </lineage>
</organism>
<dbReference type="VEuPathDB" id="GiardiaDB:SS50377_21087"/>
<dbReference type="Proteomes" id="UP000018208">
    <property type="component" value="Unassembled WGS sequence"/>
</dbReference>
<evidence type="ECO:0000313" key="1">
    <source>
        <dbReference type="EMBL" id="EST43873.1"/>
    </source>
</evidence>
<sequence length="228" mass="26296">MVKWNEENNKKLLEAINQYTVNGTINYKKVAYILRLPENIIKQKHLALQTKLTPGQVEIIESEWLNSRGKVSFQDLKKKTESNSILDIKKQLSDSVTQKGLLPFYSFSVKNFNKFDKDFWTQSRKDQLFALAKVNQKDRKVDFKAISETMKQSAEICQKQLFLLYEPFFTTEENKTLITMLLNSAGKVGSRKLQAAFASHSLFGLLLQIDHLQGKDSTIPSKDGYYED</sequence>
<evidence type="ECO:0000313" key="3">
    <source>
        <dbReference type="Proteomes" id="UP000018208"/>
    </source>
</evidence>
<evidence type="ECO:0000313" key="2">
    <source>
        <dbReference type="EMBL" id="KAH0577733.1"/>
    </source>
</evidence>
<accession>V6LHU2</accession>
<dbReference type="EMBL" id="KI546130">
    <property type="protein sequence ID" value="EST43873.1"/>
    <property type="molecule type" value="Genomic_DNA"/>
</dbReference>
<dbReference type="EMBL" id="AUWU02000001">
    <property type="protein sequence ID" value="KAH0577733.1"/>
    <property type="molecule type" value="Genomic_DNA"/>
</dbReference>
<protein>
    <submittedName>
        <fullName evidence="1">Uncharacterized protein</fullName>
    </submittedName>
</protein>